<accession>A0ABS0VR66</accession>
<protein>
    <submittedName>
        <fullName evidence="1">Uncharacterized protein</fullName>
    </submittedName>
</protein>
<organism evidence="1 2">
    <name type="scientific">Pseudomonas veronii</name>
    <dbReference type="NCBI Taxonomy" id="76761"/>
    <lineage>
        <taxon>Bacteria</taxon>
        <taxon>Pseudomonadati</taxon>
        <taxon>Pseudomonadota</taxon>
        <taxon>Gammaproteobacteria</taxon>
        <taxon>Pseudomonadales</taxon>
        <taxon>Pseudomonadaceae</taxon>
        <taxon>Pseudomonas</taxon>
    </lineage>
</organism>
<keyword evidence="2" id="KW-1185">Reference proteome</keyword>
<dbReference type="EMBL" id="JAEILD010000309">
    <property type="protein sequence ID" value="MBI6654038.1"/>
    <property type="molecule type" value="Genomic_DNA"/>
</dbReference>
<evidence type="ECO:0000313" key="1">
    <source>
        <dbReference type="EMBL" id="MBI6654038.1"/>
    </source>
</evidence>
<dbReference type="Proteomes" id="UP000614123">
    <property type="component" value="Unassembled WGS sequence"/>
</dbReference>
<evidence type="ECO:0000313" key="2">
    <source>
        <dbReference type="Proteomes" id="UP000614123"/>
    </source>
</evidence>
<reference evidence="1 2" key="1">
    <citation type="submission" date="2020-12" db="EMBL/GenBank/DDBJ databases">
        <title>Comparative genomic insights into the epidemiology and virulence of plant pathogenic Pseudomonads from Turkey.</title>
        <authorList>
            <person name="Dillon M."/>
            <person name="Ruiz-Bedoya T."/>
            <person name="Bendalovic-Torma C."/>
            <person name="Guttman K.M."/>
            <person name="Kwak H."/>
            <person name="Middleton M.A."/>
            <person name="Wang P.W."/>
            <person name="Horuz S."/>
            <person name="Aysan Y."/>
            <person name="Guttman D.S."/>
        </authorList>
    </citation>
    <scope>NUCLEOTIDE SEQUENCE [LARGE SCALE GENOMIC DNA]</scope>
    <source>
        <strain evidence="1 2">S4_EA_3a</strain>
    </source>
</reference>
<gene>
    <name evidence="1" type="ORF">YA0849_34565</name>
</gene>
<dbReference type="RefSeq" id="WP_198718873.1">
    <property type="nucleotide sequence ID" value="NZ_JAEILD010000309.1"/>
</dbReference>
<proteinExistence type="predicted"/>
<comment type="caution">
    <text evidence="1">The sequence shown here is derived from an EMBL/GenBank/DDBJ whole genome shotgun (WGS) entry which is preliminary data.</text>
</comment>
<name>A0ABS0VR66_PSEVE</name>
<sequence>MNIELKVSLNPEGNRTLMERKEGHGWADVLKPKGVWVNNDQAQFYRVTANYIAALSQDGYRVQFQDTQLG</sequence>